<keyword evidence="5" id="KW-0998">Cell outer membrane</keyword>
<evidence type="ECO:0000256" key="5">
    <source>
        <dbReference type="ARBA" id="ARBA00023237"/>
    </source>
</evidence>
<evidence type="ECO:0000256" key="2">
    <source>
        <dbReference type="ARBA" id="ARBA00006275"/>
    </source>
</evidence>
<organism evidence="9 10">
    <name type="scientific">Pseudobacter ginsenosidimutans</name>
    <dbReference type="NCBI Taxonomy" id="661488"/>
    <lineage>
        <taxon>Bacteria</taxon>
        <taxon>Pseudomonadati</taxon>
        <taxon>Bacteroidota</taxon>
        <taxon>Chitinophagia</taxon>
        <taxon>Chitinophagales</taxon>
        <taxon>Chitinophagaceae</taxon>
        <taxon>Pseudobacter</taxon>
    </lineage>
</organism>
<keyword evidence="3" id="KW-0732">Signal</keyword>
<dbReference type="Pfam" id="PF14322">
    <property type="entry name" value="SusD-like_3"/>
    <property type="match status" value="1"/>
</dbReference>
<evidence type="ECO:0000256" key="3">
    <source>
        <dbReference type="ARBA" id="ARBA00022729"/>
    </source>
</evidence>
<accession>A0A4Q7MZ64</accession>
<feature type="transmembrane region" description="Helical" evidence="6">
    <location>
        <begin position="20"/>
        <end position="38"/>
    </location>
</feature>
<dbReference type="Proteomes" id="UP000293874">
    <property type="component" value="Unassembled WGS sequence"/>
</dbReference>
<evidence type="ECO:0000256" key="1">
    <source>
        <dbReference type="ARBA" id="ARBA00004442"/>
    </source>
</evidence>
<keyword evidence="6" id="KW-0812">Transmembrane</keyword>
<evidence type="ECO:0000259" key="7">
    <source>
        <dbReference type="Pfam" id="PF07980"/>
    </source>
</evidence>
<evidence type="ECO:0000256" key="6">
    <source>
        <dbReference type="SAM" id="Phobius"/>
    </source>
</evidence>
<comment type="caution">
    <text evidence="9">The sequence shown here is derived from an EMBL/GenBank/DDBJ whole genome shotgun (WGS) entry which is preliminary data.</text>
</comment>
<keyword evidence="6" id="KW-1133">Transmembrane helix</keyword>
<keyword evidence="10" id="KW-1185">Reference proteome</keyword>
<evidence type="ECO:0000256" key="4">
    <source>
        <dbReference type="ARBA" id="ARBA00023136"/>
    </source>
</evidence>
<reference evidence="9 10" key="1">
    <citation type="submission" date="2019-02" db="EMBL/GenBank/DDBJ databases">
        <title>Genomic Encyclopedia of Type Strains, Phase IV (KMG-IV): sequencing the most valuable type-strain genomes for metagenomic binning, comparative biology and taxonomic classification.</title>
        <authorList>
            <person name="Goeker M."/>
        </authorList>
    </citation>
    <scope>NUCLEOTIDE SEQUENCE [LARGE SCALE GENOMIC DNA]</scope>
    <source>
        <strain evidence="9 10">DSM 18116</strain>
    </source>
</reference>
<dbReference type="InterPro" id="IPR011990">
    <property type="entry name" value="TPR-like_helical_dom_sf"/>
</dbReference>
<dbReference type="GO" id="GO:0009279">
    <property type="term" value="C:cell outer membrane"/>
    <property type="evidence" value="ECO:0007669"/>
    <property type="project" value="UniProtKB-SubCell"/>
</dbReference>
<proteinExistence type="inferred from homology"/>
<dbReference type="Pfam" id="PF07980">
    <property type="entry name" value="SusD_RagB"/>
    <property type="match status" value="1"/>
</dbReference>
<sequence length="545" mass="61334">MIANIASSGNSQPAKGSGRFVNAGILLLIVLFVVILFGSCNKFLDTKPVDSITPETYYKTQTDLDRALAAVYDRLGDRRTYGCGLWGFLNFSDEFYVKSQPTGYMSNTLDASMLELNRCWEALYVGIERANMLLDHLDGAAVPDSNKNEVKGQALFLRAFYYFVLADNFGAVPLKLTSTKSPLEPNIPRTPLPEVYAQIVKDMKEAEGLVKEITYYGFGGRISKSAVQAMLARIYLTMAGEPLNDVAKYADAKEYANKVIISGKHALNPSFQNVFIRLSADEYDIKESIWELEFDGNNQGIVREGGYVGSWMGIYCPNIDTGFGYDHVHITAKVYNVYEPNDLRRDWTVAPFRFVPNGSGTRAPVTRTNWSATQIYERSVGKYRREYEKARPRDQDFTPINFPMLRYSDVLLMFAEAENEATGPSAEGLEYVNKVRRRGFGKPVDVADPAVDLPALGQQDFREAIRAERFRELSYEGIRKHDLVRWGIYVTTMQQQVTEYQTNMPANLSDAAIKQASRVTSRSVLFPIPNTEIAVNPYVTQNPGW</sequence>
<feature type="domain" description="SusD-like N-terminal" evidence="8">
    <location>
        <begin position="42"/>
        <end position="236"/>
    </location>
</feature>
<name>A0A4Q7MZ64_9BACT</name>
<keyword evidence="4 6" id="KW-0472">Membrane</keyword>
<dbReference type="InterPro" id="IPR012944">
    <property type="entry name" value="SusD_RagB_dom"/>
</dbReference>
<dbReference type="SUPFAM" id="SSF48452">
    <property type="entry name" value="TPR-like"/>
    <property type="match status" value="1"/>
</dbReference>
<dbReference type="RefSeq" id="WP_130539008.1">
    <property type="nucleotide sequence ID" value="NZ_CP042431.1"/>
</dbReference>
<dbReference type="Gene3D" id="1.25.40.390">
    <property type="match status" value="1"/>
</dbReference>
<feature type="domain" description="RagB/SusD" evidence="7">
    <location>
        <begin position="373"/>
        <end position="545"/>
    </location>
</feature>
<protein>
    <submittedName>
        <fullName evidence="9">Putative outer membrane starch-binding protein</fullName>
    </submittedName>
</protein>
<dbReference type="OrthoDB" id="5694214at2"/>
<comment type="subcellular location">
    <subcellularLocation>
        <location evidence="1">Cell outer membrane</location>
    </subcellularLocation>
</comment>
<evidence type="ECO:0000313" key="10">
    <source>
        <dbReference type="Proteomes" id="UP000293874"/>
    </source>
</evidence>
<dbReference type="EMBL" id="SGXA01000001">
    <property type="protein sequence ID" value="RZS74550.1"/>
    <property type="molecule type" value="Genomic_DNA"/>
</dbReference>
<evidence type="ECO:0000259" key="8">
    <source>
        <dbReference type="Pfam" id="PF14322"/>
    </source>
</evidence>
<evidence type="ECO:0000313" key="9">
    <source>
        <dbReference type="EMBL" id="RZS74550.1"/>
    </source>
</evidence>
<dbReference type="AlphaFoldDB" id="A0A4Q7MZ64"/>
<dbReference type="InterPro" id="IPR033985">
    <property type="entry name" value="SusD-like_N"/>
</dbReference>
<dbReference type="CDD" id="cd08977">
    <property type="entry name" value="SusD"/>
    <property type="match status" value="1"/>
</dbReference>
<gene>
    <name evidence="9" type="ORF">EV199_0398</name>
</gene>
<comment type="similarity">
    <text evidence="2">Belongs to the SusD family.</text>
</comment>